<evidence type="ECO:0000256" key="1">
    <source>
        <dbReference type="SAM" id="SignalP"/>
    </source>
</evidence>
<sequence length="289" mass="32868">MIALIIIDPIVIFSALLKMEYCTFYTKEQDLHPEMEKIIVAEENDKIACVGLTINRCVMFPGSSKKSGKGSRSVKDIIHDSTSRGVSKDQCMGLTSWQTVNNLDGGSNSFQLRRRSSGIATQLHTRTTMLPVWKTITQYCYPHVCYRVNNVYRSEWEAVGVTSIGIRGRNSVCVDKLLDPTCVPGYYTIPESIPTDTIALITLSGVKSLSEAFLEKIELFCLAIDCSKFGTAVKVKLQIATFFDVSKYGLEWGRAFRSKIKECTEYMYRYTELYGFIDYFWWVCLMKKQ</sequence>
<reference evidence="2" key="2">
    <citation type="submission" date="2022-01" db="EMBL/GenBank/DDBJ databases">
        <authorList>
            <person name="Yamashiro T."/>
            <person name="Shiraishi A."/>
            <person name="Satake H."/>
            <person name="Nakayama K."/>
        </authorList>
    </citation>
    <scope>NUCLEOTIDE SEQUENCE</scope>
</reference>
<proteinExistence type="predicted"/>
<evidence type="ECO:0000313" key="2">
    <source>
        <dbReference type="EMBL" id="GJS71146.1"/>
    </source>
</evidence>
<dbReference type="EMBL" id="BQNB010009984">
    <property type="protein sequence ID" value="GJS71146.1"/>
    <property type="molecule type" value="Genomic_DNA"/>
</dbReference>
<feature type="chain" id="PRO_5047282587" evidence="1">
    <location>
        <begin position="16"/>
        <end position="289"/>
    </location>
</feature>
<protein>
    <submittedName>
        <fullName evidence="2">Uncharacterized protein</fullName>
    </submittedName>
</protein>
<feature type="signal peptide" evidence="1">
    <location>
        <begin position="1"/>
        <end position="15"/>
    </location>
</feature>
<gene>
    <name evidence="2" type="ORF">Tco_0703987</name>
</gene>
<name>A0ABQ4Y1W3_9ASTR</name>
<organism evidence="2 3">
    <name type="scientific">Tanacetum coccineum</name>
    <dbReference type="NCBI Taxonomy" id="301880"/>
    <lineage>
        <taxon>Eukaryota</taxon>
        <taxon>Viridiplantae</taxon>
        <taxon>Streptophyta</taxon>
        <taxon>Embryophyta</taxon>
        <taxon>Tracheophyta</taxon>
        <taxon>Spermatophyta</taxon>
        <taxon>Magnoliopsida</taxon>
        <taxon>eudicotyledons</taxon>
        <taxon>Gunneridae</taxon>
        <taxon>Pentapetalae</taxon>
        <taxon>asterids</taxon>
        <taxon>campanulids</taxon>
        <taxon>Asterales</taxon>
        <taxon>Asteraceae</taxon>
        <taxon>Asteroideae</taxon>
        <taxon>Anthemideae</taxon>
        <taxon>Anthemidinae</taxon>
        <taxon>Tanacetum</taxon>
    </lineage>
</organism>
<dbReference type="Proteomes" id="UP001151760">
    <property type="component" value="Unassembled WGS sequence"/>
</dbReference>
<reference evidence="2" key="1">
    <citation type="journal article" date="2022" name="Int. J. Mol. Sci.">
        <title>Draft Genome of Tanacetum Coccineum: Genomic Comparison of Closely Related Tanacetum-Family Plants.</title>
        <authorList>
            <person name="Yamashiro T."/>
            <person name="Shiraishi A."/>
            <person name="Nakayama K."/>
            <person name="Satake H."/>
        </authorList>
    </citation>
    <scope>NUCLEOTIDE SEQUENCE</scope>
</reference>
<keyword evidence="1" id="KW-0732">Signal</keyword>
<comment type="caution">
    <text evidence="2">The sequence shown here is derived from an EMBL/GenBank/DDBJ whole genome shotgun (WGS) entry which is preliminary data.</text>
</comment>
<accession>A0ABQ4Y1W3</accession>
<evidence type="ECO:0000313" key="3">
    <source>
        <dbReference type="Proteomes" id="UP001151760"/>
    </source>
</evidence>
<keyword evidence="3" id="KW-1185">Reference proteome</keyword>